<dbReference type="GO" id="GO:0070182">
    <property type="term" value="F:DNA polymerase binding"/>
    <property type="evidence" value="ECO:0007669"/>
    <property type="project" value="TreeGrafter"/>
</dbReference>
<evidence type="ECO:0000256" key="8">
    <source>
        <dbReference type="ARBA" id="ARBA00022840"/>
    </source>
</evidence>
<keyword evidence="12 17" id="KW-0234">DNA repair</keyword>
<protein>
    <recommendedName>
        <fullName evidence="16 17">Regulator of telomere elongation helicase 1 homolog</fullName>
        <ecNumber evidence="17">5.6.2.-</ecNumber>
    </recommendedName>
</protein>
<keyword evidence="5 17" id="KW-0227">DNA damage</keyword>
<comment type="subcellular location">
    <subcellularLocation>
        <location evidence="1 17">Nucleus</location>
    </subcellularLocation>
</comment>
<dbReference type="GO" id="GO:0046872">
    <property type="term" value="F:metal ion binding"/>
    <property type="evidence" value="ECO:0007669"/>
    <property type="project" value="UniProtKB-UniRule"/>
</dbReference>
<feature type="binding site" evidence="17">
    <location>
        <position position="219"/>
    </location>
    <ligand>
        <name>[4Fe-4S] cluster</name>
        <dbReference type="ChEBI" id="CHEBI:49883"/>
    </ligand>
</feature>
<dbReference type="InterPro" id="IPR006555">
    <property type="entry name" value="ATP-dep_Helicase_C"/>
</dbReference>
<dbReference type="InterPro" id="IPR045028">
    <property type="entry name" value="DinG/Rad3-like"/>
</dbReference>
<evidence type="ECO:0000256" key="18">
    <source>
        <dbReference type="SAM" id="MobiDB-lite"/>
    </source>
</evidence>
<dbReference type="InterPro" id="IPR057498">
    <property type="entry name" value="Rtel1_ARCH"/>
</dbReference>
<keyword evidence="10 17" id="KW-0411">Iron-sulfur</keyword>
<dbReference type="OrthoDB" id="19182at2759"/>
<dbReference type="STRING" id="400727.A0A2T7NRK5"/>
<dbReference type="GO" id="GO:0006260">
    <property type="term" value="P:DNA replication"/>
    <property type="evidence" value="ECO:0007669"/>
    <property type="project" value="InterPro"/>
</dbReference>
<evidence type="ECO:0000256" key="10">
    <source>
        <dbReference type="ARBA" id="ARBA00023014"/>
    </source>
</evidence>
<keyword evidence="4 17" id="KW-0547">Nucleotide-binding</keyword>
<evidence type="ECO:0000256" key="3">
    <source>
        <dbReference type="ARBA" id="ARBA00022723"/>
    </source>
</evidence>
<feature type="binding site" evidence="17">
    <location>
        <position position="154"/>
    </location>
    <ligand>
        <name>[4Fe-4S] cluster</name>
        <dbReference type="ChEBI" id="CHEBI:49883"/>
    </ligand>
</feature>
<keyword evidence="2 17" id="KW-0004">4Fe-4S</keyword>
<feature type="binding site" evidence="17">
    <location>
        <position position="172"/>
    </location>
    <ligand>
        <name>[4Fe-4S] cluster</name>
        <dbReference type="ChEBI" id="CHEBI:49883"/>
    </ligand>
</feature>
<dbReference type="GO" id="GO:0005524">
    <property type="term" value="F:ATP binding"/>
    <property type="evidence" value="ECO:0007669"/>
    <property type="project" value="UniProtKB-UniRule"/>
</dbReference>
<dbReference type="HAMAP" id="MF_03065">
    <property type="entry name" value="RTEL1"/>
    <property type="match status" value="1"/>
</dbReference>
<comment type="caution">
    <text evidence="20">The sequence shown here is derived from an EMBL/GenBank/DDBJ whole genome shotgun (WGS) entry which is preliminary data.</text>
</comment>
<evidence type="ECO:0000256" key="9">
    <source>
        <dbReference type="ARBA" id="ARBA00023004"/>
    </source>
</evidence>
<dbReference type="GO" id="GO:0016887">
    <property type="term" value="F:ATP hydrolysis activity"/>
    <property type="evidence" value="ECO:0007669"/>
    <property type="project" value="RHEA"/>
</dbReference>
<keyword evidence="3 17" id="KW-0479">Metal-binding</keyword>
<dbReference type="EMBL" id="PZQS01000010">
    <property type="protein sequence ID" value="PVD23809.1"/>
    <property type="molecule type" value="Genomic_DNA"/>
</dbReference>
<keyword evidence="8 17" id="KW-0067">ATP-binding</keyword>
<sequence length="1134" mass="125665">MALIDVRGVKVSFPYTPYPCQVTYMEKVVETLQKHENAVLESPTGTGKTLCLLCSSLAWLEGRKAQVELNRQTGAAALLGEAGKENISDQTLSAMAASLQRASGSSWGSSDFLVPKIIYASRTHSQLSQAVQELKKTAYSSVKTAVIGSREQLCVNEQVKKEVSNTAKVHLCRAKVSAHRCHHYNVLEDLKRNAEVRHIVGNVVDIEDLVSHGSKSKVCPYYLAREIKSDADIIFMPYNYLLDPKSRRTHGVELQGNIVIFDEAHNLERICEESASFDLSSLDLATAIEETTQLGVKVTDLLEAEAGSADTGDATTIPEFTLEDIVVLKKTLLELEELIDAEPLTDKGSTQPGMYIFDLLAKVNISYQTKTEVINVLDKMVHIHLKEGNTQKRKKKLDSWASAGGSEKSERVLSYWCFSPGHSMKDLVSQGVTSIILTSGTLSPIESFTMEMQVPFNIRLENPHVIQKHQVWIGSLSCGPDGTVLNSSYQNRFSESYQSSLGNSIVNFARVVPKGLLVFFPSYPLMEMCVEMWQKNNIWNRILAHKAVVLEPRGKDAFTEAMQDYYSKINDETLNGAIFMAVCRGKVSEGLDFADTNGRAVVITGLPFPPMMDPRVILKMQHLDSMRGKMGFEVLTGQQWYQQQATRAVNQAIGRVIRHKDDFGAILLCDTRQDIDSLEFSSQHSINQLPMWIRPYVSKYTTFGQAVKDMLSFFKIAEKTLPVPQGRQHKSKTTGNGSGCQVAFFEPTLSRRVGHIEQASGVAYHVPSLSKQRNEGNSSTISPLEQYTRLSIPKVSSATGSRQGLLGALESSDKIVEKIERLSESQVKSVLSAADYQRFSKALTEYKNKESLPDVTAVLAHLFTTEKERFHLFRMFYKFVRPHHKKEFDSICSALTGQSCNYRSEHVLTWESVMGRSAQESHDKRMKLDSVQNNGPCQEFNSDKNPGSSKTSETGPSSSSNSSGNVAPGSSISGCKVMNSTARVAETSSASTAGPDGTKSSHLNTERHLQEDTGEPQRTTVSLGQLDVEKIRLMARESNKVHPKSGYTCSKCKNDAHVPFENTCGHVCCFMCWRQSLQVSRVCPGGCGQEVRRRQLRQLLFASGDQSVFHDTEMAAVPPPPADRDSNKASPSYV</sequence>
<proteinExistence type="inferred from homology"/>
<dbReference type="InterPro" id="IPR014013">
    <property type="entry name" value="Helic_SF1/SF2_ATP-bd_DinG/Rad3"/>
</dbReference>
<dbReference type="PROSITE" id="PS51193">
    <property type="entry name" value="HELICASE_ATP_BIND_2"/>
    <property type="match status" value="1"/>
</dbReference>
<dbReference type="NCBIfam" id="TIGR00604">
    <property type="entry name" value="rad3"/>
    <property type="match status" value="1"/>
</dbReference>
<dbReference type="PANTHER" id="PTHR11472:SF34">
    <property type="entry name" value="REGULATOR OF TELOMERE ELONGATION HELICASE 1"/>
    <property type="match status" value="1"/>
</dbReference>
<dbReference type="InterPro" id="IPR014001">
    <property type="entry name" value="Helicase_ATP-bd"/>
</dbReference>
<feature type="compositionally biased region" description="Polar residues" evidence="18">
    <location>
        <begin position="978"/>
        <end position="1003"/>
    </location>
</feature>
<dbReference type="SMART" id="SM00488">
    <property type="entry name" value="DEXDc2"/>
    <property type="match status" value="1"/>
</dbReference>
<feature type="compositionally biased region" description="Low complexity" evidence="18">
    <location>
        <begin position="947"/>
        <end position="971"/>
    </location>
</feature>
<feature type="compositionally biased region" description="Polar residues" evidence="18">
    <location>
        <begin position="930"/>
        <end position="946"/>
    </location>
</feature>
<dbReference type="CDD" id="cd13932">
    <property type="entry name" value="HN_RTEL1"/>
    <property type="match status" value="1"/>
</dbReference>
<dbReference type="CDD" id="cd17970">
    <property type="entry name" value="DEAHc_FancJ"/>
    <property type="match status" value="1"/>
</dbReference>
<dbReference type="Pfam" id="PF13307">
    <property type="entry name" value="Helicase_C_2"/>
    <property type="match status" value="1"/>
</dbReference>
<dbReference type="Gene3D" id="3.40.50.300">
    <property type="entry name" value="P-loop containing nucleotide triphosphate hydrolases"/>
    <property type="match status" value="2"/>
</dbReference>
<keyword evidence="21" id="KW-1185">Reference proteome</keyword>
<evidence type="ECO:0000256" key="16">
    <source>
        <dbReference type="ARBA" id="ARBA00073810"/>
    </source>
</evidence>
<dbReference type="InterPro" id="IPR027417">
    <property type="entry name" value="P-loop_NTPase"/>
</dbReference>
<dbReference type="GO" id="GO:0090657">
    <property type="term" value="P:telomeric loop disassembly"/>
    <property type="evidence" value="ECO:0007669"/>
    <property type="project" value="TreeGrafter"/>
</dbReference>
<dbReference type="InterPro" id="IPR013083">
    <property type="entry name" value="Znf_RING/FYVE/PHD"/>
</dbReference>
<evidence type="ECO:0000256" key="14">
    <source>
        <dbReference type="ARBA" id="ARBA00023242"/>
    </source>
</evidence>
<evidence type="ECO:0000256" key="1">
    <source>
        <dbReference type="ARBA" id="ARBA00004123"/>
    </source>
</evidence>
<dbReference type="GO" id="GO:0045910">
    <property type="term" value="P:negative regulation of DNA recombination"/>
    <property type="evidence" value="ECO:0007669"/>
    <property type="project" value="TreeGrafter"/>
</dbReference>
<evidence type="ECO:0000256" key="7">
    <source>
        <dbReference type="ARBA" id="ARBA00022806"/>
    </source>
</evidence>
<evidence type="ECO:0000256" key="17">
    <source>
        <dbReference type="HAMAP-Rule" id="MF_03065"/>
    </source>
</evidence>
<dbReference type="SMART" id="SM00487">
    <property type="entry name" value="DEXDc"/>
    <property type="match status" value="1"/>
</dbReference>
<dbReference type="InterPro" id="IPR006554">
    <property type="entry name" value="Helicase-like_DEXD_c2"/>
</dbReference>
<dbReference type="InterPro" id="IPR030845">
    <property type="entry name" value="RTEL1"/>
</dbReference>
<keyword evidence="13 17" id="KW-0413">Isomerase</keyword>
<dbReference type="Proteomes" id="UP000245119">
    <property type="component" value="Linkage Group LG10"/>
</dbReference>
<dbReference type="Gene3D" id="3.30.40.10">
    <property type="entry name" value="Zinc/RING finger domain, C3HC4 (zinc finger)"/>
    <property type="match status" value="1"/>
</dbReference>
<organism evidence="20 21">
    <name type="scientific">Pomacea canaliculata</name>
    <name type="common">Golden apple snail</name>
    <dbReference type="NCBI Taxonomy" id="400727"/>
    <lineage>
        <taxon>Eukaryota</taxon>
        <taxon>Metazoa</taxon>
        <taxon>Spiralia</taxon>
        <taxon>Lophotrochozoa</taxon>
        <taxon>Mollusca</taxon>
        <taxon>Gastropoda</taxon>
        <taxon>Caenogastropoda</taxon>
        <taxon>Architaenioglossa</taxon>
        <taxon>Ampullarioidea</taxon>
        <taxon>Ampullariidae</taxon>
        <taxon>Pomacea</taxon>
    </lineage>
</organism>
<evidence type="ECO:0000313" key="21">
    <source>
        <dbReference type="Proteomes" id="UP000245119"/>
    </source>
</evidence>
<evidence type="ECO:0000256" key="2">
    <source>
        <dbReference type="ARBA" id="ARBA00022485"/>
    </source>
</evidence>
<dbReference type="InterPro" id="IPR013020">
    <property type="entry name" value="Rad3/Chl1-like"/>
</dbReference>
<dbReference type="GO" id="GO:0003677">
    <property type="term" value="F:DNA binding"/>
    <property type="evidence" value="ECO:0007669"/>
    <property type="project" value="UniProtKB-UniRule"/>
</dbReference>
<evidence type="ECO:0000256" key="12">
    <source>
        <dbReference type="ARBA" id="ARBA00023204"/>
    </source>
</evidence>
<keyword evidence="7 17" id="KW-0347">Helicase</keyword>
<feature type="binding site" evidence="17">
    <location>
        <position position="181"/>
    </location>
    <ligand>
        <name>[4Fe-4S] cluster</name>
        <dbReference type="ChEBI" id="CHEBI:49883"/>
    </ligand>
</feature>
<feature type="compositionally biased region" description="Basic and acidic residues" evidence="18">
    <location>
        <begin position="919"/>
        <end position="928"/>
    </location>
</feature>
<dbReference type="GO" id="GO:0005634">
    <property type="term" value="C:nucleus"/>
    <property type="evidence" value="ECO:0007669"/>
    <property type="project" value="UniProtKB-SubCell"/>
</dbReference>
<evidence type="ECO:0000259" key="19">
    <source>
        <dbReference type="PROSITE" id="PS51193"/>
    </source>
</evidence>
<evidence type="ECO:0000256" key="11">
    <source>
        <dbReference type="ARBA" id="ARBA00023125"/>
    </source>
</evidence>
<evidence type="ECO:0000256" key="5">
    <source>
        <dbReference type="ARBA" id="ARBA00022763"/>
    </source>
</evidence>
<dbReference type="CDD" id="cd18788">
    <property type="entry name" value="SF2_C_XPD"/>
    <property type="match status" value="1"/>
</dbReference>
<dbReference type="CDD" id="cd16449">
    <property type="entry name" value="RING-HC"/>
    <property type="match status" value="1"/>
</dbReference>
<keyword evidence="6 17" id="KW-0378">Hydrolase</keyword>
<dbReference type="GO" id="GO:0006281">
    <property type="term" value="P:DNA repair"/>
    <property type="evidence" value="ECO:0007669"/>
    <property type="project" value="UniProtKB-UniRule"/>
</dbReference>
<comment type="function">
    <text evidence="17">A probable ATP-dependent DNA helicase implicated in DNA repair and the maintenance of genomic stability. Acts as an anti-recombinase to counteract toxic recombination and limit crossover during meiosis. Regulates meiotic recombination and crossover homeostasis by physically dissociating strand invasion events and thereby promotes noncrossover repair by meiotic synthesis dependent strand annealing (SDSA) as well as disassembly of D loop recombination intermediates.</text>
</comment>
<feature type="domain" description="Helicase ATP-binding" evidence="19">
    <location>
        <begin position="7"/>
        <end position="338"/>
    </location>
</feature>
<dbReference type="AlphaFoldDB" id="A0A2T7NRK5"/>
<reference evidence="20 21" key="1">
    <citation type="submission" date="2018-04" db="EMBL/GenBank/DDBJ databases">
        <title>The genome of golden apple snail Pomacea canaliculata provides insight into stress tolerance and invasive adaptation.</title>
        <authorList>
            <person name="Liu C."/>
            <person name="Liu B."/>
            <person name="Ren Y."/>
            <person name="Zhang Y."/>
            <person name="Wang H."/>
            <person name="Li S."/>
            <person name="Jiang F."/>
            <person name="Yin L."/>
            <person name="Zhang G."/>
            <person name="Qian W."/>
            <person name="Fan W."/>
        </authorList>
    </citation>
    <scope>NUCLEOTIDE SEQUENCE [LARGE SCALE GENOMIC DNA]</scope>
    <source>
        <strain evidence="20">SZHN2017</strain>
        <tissue evidence="20">Muscle</tissue>
    </source>
</reference>
<dbReference type="FunFam" id="3.40.50.300:FF:000691">
    <property type="entry name" value="Regulator of telomere elongation helicase 1"/>
    <property type="match status" value="1"/>
</dbReference>
<name>A0A2T7NRK5_POMCA</name>
<keyword evidence="9 17" id="KW-0408">Iron</keyword>
<dbReference type="SUPFAM" id="SSF52540">
    <property type="entry name" value="P-loop containing nucleoside triphosphate hydrolases"/>
    <property type="match status" value="1"/>
</dbReference>
<dbReference type="Gene3D" id="1.20.1160.20">
    <property type="match status" value="1"/>
</dbReference>
<dbReference type="EC" id="5.6.2.-" evidence="17"/>
<dbReference type="GO" id="GO:0051539">
    <property type="term" value="F:4 iron, 4 sulfur cluster binding"/>
    <property type="evidence" value="ECO:0007669"/>
    <property type="project" value="UniProtKB-UniRule"/>
</dbReference>
<dbReference type="Pfam" id="PF06733">
    <property type="entry name" value="DEAD_2"/>
    <property type="match status" value="1"/>
</dbReference>
<dbReference type="GO" id="GO:0006310">
    <property type="term" value="P:DNA recombination"/>
    <property type="evidence" value="ECO:0007669"/>
    <property type="project" value="InterPro"/>
</dbReference>
<evidence type="ECO:0000256" key="6">
    <source>
        <dbReference type="ARBA" id="ARBA00022801"/>
    </source>
</evidence>
<dbReference type="InterPro" id="IPR010614">
    <property type="entry name" value="RAD3-like_helicase_DEAD"/>
</dbReference>
<dbReference type="Pfam" id="PF23116">
    <property type="entry name" value="HHD_RTEL1"/>
    <property type="match status" value="1"/>
</dbReference>
<dbReference type="InterPro" id="IPR049909">
    <property type="entry name" value="Rtel1_HHD"/>
</dbReference>
<comment type="similarity">
    <text evidence="17">Belongs to the helicase family. RAD3/XPD subfamily.</text>
</comment>
<dbReference type="SUPFAM" id="SSF57850">
    <property type="entry name" value="RING/U-box"/>
    <property type="match status" value="1"/>
</dbReference>
<gene>
    <name evidence="20" type="ORF">C0Q70_17083</name>
</gene>
<feature type="region of interest" description="Disordered" evidence="18">
    <location>
        <begin position="919"/>
        <end position="1003"/>
    </location>
</feature>
<dbReference type="GO" id="GO:0010569">
    <property type="term" value="P:regulation of double-strand break repair via homologous recombination"/>
    <property type="evidence" value="ECO:0007669"/>
    <property type="project" value="UniProtKB-UniRule"/>
</dbReference>
<comment type="catalytic activity">
    <reaction evidence="15 17">
        <text>ATP + H2O = ADP + phosphate + H(+)</text>
        <dbReference type="Rhea" id="RHEA:13065"/>
        <dbReference type="ChEBI" id="CHEBI:15377"/>
        <dbReference type="ChEBI" id="CHEBI:15378"/>
        <dbReference type="ChEBI" id="CHEBI:30616"/>
        <dbReference type="ChEBI" id="CHEBI:43474"/>
        <dbReference type="ChEBI" id="CHEBI:456216"/>
    </reaction>
</comment>
<dbReference type="Pfam" id="PF23109">
    <property type="entry name" value="ARCH_RTEL1"/>
    <property type="match status" value="1"/>
</dbReference>
<dbReference type="SMART" id="SM00491">
    <property type="entry name" value="HELICc2"/>
    <property type="match status" value="1"/>
</dbReference>
<evidence type="ECO:0000256" key="15">
    <source>
        <dbReference type="ARBA" id="ARBA00049360"/>
    </source>
</evidence>
<dbReference type="PANTHER" id="PTHR11472">
    <property type="entry name" value="DNA REPAIR DEAD HELICASE RAD3/XP-D SUBFAMILY MEMBER"/>
    <property type="match status" value="1"/>
</dbReference>
<dbReference type="FunFam" id="3.40.50.300:FF:000431">
    <property type="entry name" value="Regulator of telomere elongation helicase 1"/>
    <property type="match status" value="1"/>
</dbReference>
<evidence type="ECO:0000256" key="4">
    <source>
        <dbReference type="ARBA" id="ARBA00022741"/>
    </source>
</evidence>
<dbReference type="GO" id="GO:1904430">
    <property type="term" value="P:negative regulation of t-circle formation"/>
    <property type="evidence" value="ECO:0007669"/>
    <property type="project" value="TreeGrafter"/>
</dbReference>
<keyword evidence="14 17" id="KW-0539">Nucleus</keyword>
<accession>A0A2T7NRK5</accession>
<evidence type="ECO:0000256" key="13">
    <source>
        <dbReference type="ARBA" id="ARBA00023235"/>
    </source>
</evidence>
<keyword evidence="11 17" id="KW-0238">DNA-binding</keyword>
<feature type="region of interest" description="Disordered" evidence="18">
    <location>
        <begin position="1113"/>
        <end position="1134"/>
    </location>
</feature>
<dbReference type="GO" id="GO:0003678">
    <property type="term" value="F:DNA helicase activity"/>
    <property type="evidence" value="ECO:0007669"/>
    <property type="project" value="UniProtKB-UniRule"/>
</dbReference>
<evidence type="ECO:0000313" key="20">
    <source>
        <dbReference type="EMBL" id="PVD23809.1"/>
    </source>
</evidence>